<dbReference type="Proteomes" id="UP001278571">
    <property type="component" value="Unassembled WGS sequence"/>
</dbReference>
<evidence type="ECO:0000256" key="2">
    <source>
        <dbReference type="SAM" id="Phobius"/>
    </source>
</evidence>
<gene>
    <name evidence="3" type="ORF">R2363_16615</name>
</gene>
<dbReference type="EMBL" id="JAWJZF010000372">
    <property type="protein sequence ID" value="MDX2293790.1"/>
    <property type="molecule type" value="Genomic_DNA"/>
</dbReference>
<sequence>MLLHEFRPGRLVVGLAALGLAGAYGGDLAGWWAVPWWLAVPVMCGALGLAGLLTWVAYGLRRRSARRRSAESTGAPASSSGSQAMR</sequence>
<organism evidence="3 4">
    <name type="scientific">Streptomyces roseolus</name>
    <dbReference type="NCBI Taxonomy" id="67358"/>
    <lineage>
        <taxon>Bacteria</taxon>
        <taxon>Bacillati</taxon>
        <taxon>Actinomycetota</taxon>
        <taxon>Actinomycetes</taxon>
        <taxon>Kitasatosporales</taxon>
        <taxon>Streptomycetaceae</taxon>
        <taxon>Streptomyces</taxon>
    </lineage>
</organism>
<comment type="caution">
    <text evidence="3">The sequence shown here is derived from an EMBL/GenBank/DDBJ whole genome shotgun (WGS) entry which is preliminary data.</text>
</comment>
<dbReference type="RefSeq" id="WP_319010151.1">
    <property type="nucleotide sequence ID" value="NZ_JAWJZF010000372.1"/>
</dbReference>
<keyword evidence="4" id="KW-1185">Reference proteome</keyword>
<protein>
    <recommendedName>
        <fullName evidence="5">Integral membrane protein</fullName>
    </recommendedName>
</protein>
<name>A0ABU4K7Q6_9ACTN</name>
<reference evidence="3 4" key="1">
    <citation type="submission" date="2023-10" db="EMBL/GenBank/DDBJ databases">
        <authorList>
            <person name="Wang X.X."/>
        </authorList>
    </citation>
    <scope>NUCLEOTIDE SEQUENCE [LARGE SCALE GENOMIC DNA]</scope>
    <source>
        <strain evidence="3 4">NBRC 12816</strain>
    </source>
</reference>
<feature type="region of interest" description="Disordered" evidence="1">
    <location>
        <begin position="65"/>
        <end position="86"/>
    </location>
</feature>
<feature type="transmembrane region" description="Helical" evidence="2">
    <location>
        <begin position="35"/>
        <end position="58"/>
    </location>
</feature>
<accession>A0ABU4K7Q6</accession>
<keyword evidence="2" id="KW-1133">Transmembrane helix</keyword>
<keyword evidence="2" id="KW-0472">Membrane</keyword>
<evidence type="ECO:0008006" key="5">
    <source>
        <dbReference type="Google" id="ProtNLM"/>
    </source>
</evidence>
<keyword evidence="2" id="KW-0812">Transmembrane</keyword>
<proteinExistence type="predicted"/>
<evidence type="ECO:0000256" key="1">
    <source>
        <dbReference type="SAM" id="MobiDB-lite"/>
    </source>
</evidence>
<evidence type="ECO:0000313" key="4">
    <source>
        <dbReference type="Proteomes" id="UP001278571"/>
    </source>
</evidence>
<feature type="compositionally biased region" description="Polar residues" evidence="1">
    <location>
        <begin position="71"/>
        <end position="86"/>
    </location>
</feature>
<evidence type="ECO:0000313" key="3">
    <source>
        <dbReference type="EMBL" id="MDX2293790.1"/>
    </source>
</evidence>